<organism evidence="2 3">
    <name type="scientific">Buddleja alternifolia</name>
    <dbReference type="NCBI Taxonomy" id="168488"/>
    <lineage>
        <taxon>Eukaryota</taxon>
        <taxon>Viridiplantae</taxon>
        <taxon>Streptophyta</taxon>
        <taxon>Embryophyta</taxon>
        <taxon>Tracheophyta</taxon>
        <taxon>Spermatophyta</taxon>
        <taxon>Magnoliopsida</taxon>
        <taxon>eudicotyledons</taxon>
        <taxon>Gunneridae</taxon>
        <taxon>Pentapetalae</taxon>
        <taxon>asterids</taxon>
        <taxon>lamiids</taxon>
        <taxon>Lamiales</taxon>
        <taxon>Scrophulariaceae</taxon>
        <taxon>Buddlejeae</taxon>
        <taxon>Buddleja</taxon>
    </lineage>
</organism>
<comment type="caution">
    <text evidence="2">The sequence shown here is derived from an EMBL/GenBank/DDBJ whole genome shotgun (WGS) entry which is preliminary data.</text>
</comment>
<gene>
    <name evidence="2" type="ORF">BUALT_Bualt15G0120700</name>
</gene>
<dbReference type="AlphaFoldDB" id="A0AAV6WQF9"/>
<dbReference type="InterPro" id="IPR021109">
    <property type="entry name" value="Peptidase_aspartic_dom_sf"/>
</dbReference>
<dbReference type="EMBL" id="WHWC01000015">
    <property type="protein sequence ID" value="KAG8369143.1"/>
    <property type="molecule type" value="Genomic_DNA"/>
</dbReference>
<proteinExistence type="predicted"/>
<dbReference type="Proteomes" id="UP000826271">
    <property type="component" value="Unassembled WGS sequence"/>
</dbReference>
<dbReference type="SUPFAM" id="SSF50630">
    <property type="entry name" value="Acid proteases"/>
    <property type="match status" value="1"/>
</dbReference>
<sequence>MMSEEEKFAYNQDPYSEGDTGEEVFLDDMTVSLNTLSRNTNMNTLRIRGTIDNKKVQILIDSGSTHCFLDEETTLQLACTMEATTPMMVSVADGSRTIIPDFTSTIQVHKFSHPIRIIKLRVCDMVLGGDWLKLNNPIEVD</sequence>
<dbReference type="Pfam" id="PF08284">
    <property type="entry name" value="RVP_2"/>
    <property type="match status" value="1"/>
</dbReference>
<name>A0AAV6WQF9_9LAMI</name>
<reference evidence="2" key="1">
    <citation type="submission" date="2019-10" db="EMBL/GenBank/DDBJ databases">
        <authorList>
            <person name="Zhang R."/>
            <person name="Pan Y."/>
            <person name="Wang J."/>
            <person name="Ma R."/>
            <person name="Yu S."/>
        </authorList>
    </citation>
    <scope>NUCLEOTIDE SEQUENCE</scope>
    <source>
        <strain evidence="2">LA-IB0</strain>
        <tissue evidence="2">Leaf</tissue>
    </source>
</reference>
<dbReference type="CDD" id="cd00303">
    <property type="entry name" value="retropepsin_like"/>
    <property type="match status" value="1"/>
</dbReference>
<keyword evidence="3" id="KW-1185">Reference proteome</keyword>
<accession>A0AAV6WQF9</accession>
<protein>
    <submittedName>
        <fullName evidence="2">Uncharacterized protein</fullName>
    </submittedName>
</protein>
<evidence type="ECO:0000256" key="1">
    <source>
        <dbReference type="SAM" id="MobiDB-lite"/>
    </source>
</evidence>
<dbReference type="Gene3D" id="2.40.70.10">
    <property type="entry name" value="Acid Proteases"/>
    <property type="match status" value="1"/>
</dbReference>
<evidence type="ECO:0000313" key="3">
    <source>
        <dbReference type="Proteomes" id="UP000826271"/>
    </source>
</evidence>
<evidence type="ECO:0000313" key="2">
    <source>
        <dbReference type="EMBL" id="KAG8369143.1"/>
    </source>
</evidence>
<feature type="region of interest" description="Disordered" evidence="1">
    <location>
        <begin position="1"/>
        <end position="20"/>
    </location>
</feature>